<keyword evidence="5 10" id="KW-0378">Hydrolase</keyword>
<dbReference type="SMART" id="SM01217">
    <property type="entry name" value="Fn3_like"/>
    <property type="match status" value="1"/>
</dbReference>
<dbReference type="Proteomes" id="UP000244855">
    <property type="component" value="Unassembled WGS sequence"/>
</dbReference>
<dbReference type="Gene3D" id="3.40.50.1700">
    <property type="entry name" value="Glycoside hydrolase family 3 C-terminal domain"/>
    <property type="match status" value="1"/>
</dbReference>
<evidence type="ECO:0000313" key="12">
    <source>
        <dbReference type="EMBL" id="PVH98503.1"/>
    </source>
</evidence>
<dbReference type="InterPro" id="IPR036962">
    <property type="entry name" value="Glyco_hydro_3_N_sf"/>
</dbReference>
<dbReference type="InterPro" id="IPR037524">
    <property type="entry name" value="PA14/GLEYA"/>
</dbReference>
<dbReference type="Gene3D" id="3.20.20.300">
    <property type="entry name" value="Glycoside hydrolase, family 3, N-terminal domain"/>
    <property type="match status" value="1"/>
</dbReference>
<dbReference type="PRINTS" id="PR00133">
    <property type="entry name" value="GLHYDRLASE3"/>
</dbReference>
<evidence type="ECO:0000256" key="7">
    <source>
        <dbReference type="ARBA" id="ARBA00023277"/>
    </source>
</evidence>
<dbReference type="STRING" id="97972.A0A2V1DLJ7"/>
<evidence type="ECO:0000256" key="6">
    <source>
        <dbReference type="ARBA" id="ARBA00023180"/>
    </source>
</evidence>
<keyword evidence="8 10" id="KW-0326">Glycosidase</keyword>
<dbReference type="OrthoDB" id="47059at2759"/>
<feature type="domain" description="PA14" evidence="11">
    <location>
        <begin position="384"/>
        <end position="546"/>
    </location>
</feature>
<evidence type="ECO:0000256" key="8">
    <source>
        <dbReference type="ARBA" id="ARBA00023295"/>
    </source>
</evidence>
<dbReference type="InterPro" id="IPR036881">
    <property type="entry name" value="Glyco_hydro_3_C_sf"/>
</dbReference>
<dbReference type="GO" id="GO:0008422">
    <property type="term" value="F:beta-glucosidase activity"/>
    <property type="evidence" value="ECO:0007669"/>
    <property type="project" value="UniProtKB-EC"/>
</dbReference>
<accession>A0A2V1DLJ7</accession>
<dbReference type="PANTHER" id="PTHR42715:SF3">
    <property type="entry name" value="BETA-GLUCOSIDASE B-RELATED"/>
    <property type="match status" value="1"/>
</dbReference>
<dbReference type="EMBL" id="KZ805412">
    <property type="protein sequence ID" value="PVH98503.1"/>
    <property type="molecule type" value="Genomic_DNA"/>
</dbReference>
<dbReference type="Pfam" id="PF00933">
    <property type="entry name" value="Glyco_hydro_3"/>
    <property type="match status" value="1"/>
</dbReference>
<evidence type="ECO:0000259" key="11">
    <source>
        <dbReference type="PROSITE" id="PS51820"/>
    </source>
</evidence>
<dbReference type="Gene3D" id="2.60.120.260">
    <property type="entry name" value="Galactose-binding domain-like"/>
    <property type="match status" value="1"/>
</dbReference>
<sequence>MVIAKTLLSGRDFWHTNEVASHGLGAVRFSDGPNGVRGQDWVNGTRSSAIPCATALGASFDVELVDRLAQLLADECKRKGVHALLAPTMNIHRYALCGRNFESFSEDPFLTGRIASAYVKGLQKHNIAACPKHFLANEAENGRRWSDSMIEERALREIYLEPFRMVVKDSDPWCLMTAYNSVNGTFCSESDSLISILRNEWRFKGVVISDWFGTYSSAPALKAGLDLEMPGPTKFRTMEILQGTLESKEITEKQLCDSAGRIIKFLERTERIGTPGSVQPTQDSELKYLDSPQKRDLLREATRSSIVLLRNNHRTLPLSEDAEGIFVFGEHAKHPTLFGGGSASLRVPETASPWDCISRKFPSATFVNGIRTDRLVQTPRASNLPIESITLDWYNGDSPAPDRLIKSENITDSLYMLVEDAPEGLLDRTDFCTTMRFDFRPTESGSYEVSLCGPGDALCQVNGETVFEVKRDLDVSTEDFLFNRSNIEVCLAEPPFLRGGENYQFKISSWSSKHKAINVNREFFIQGCRFGLAPISHDDETLKNLALKAQQAKVAIIFVGTGPEWESEGFDRINMLLPGRQNEMIERVAKACNGPTIVVLNCGSPVDTSPWIKHVDAVVQMWFPGMGAGEGLLDILTGKFSPCARLPTTFWDNVDDYPAGNVQNKMTPEKEIFYEEGLFVGYRASGRAAPRPRYAFGCGLSYTKFNYDATISQEIHGELGSGQELRVIVDITVRNTGSVAACETVLLFLRPLSPTIEKSTIELKAFAKTPIIPPHESANVSLCLYKQSFAHWSANSHRWEVESDTYEILFAGPLGVGDWKFTEPLNVTIAKPLFWKD</sequence>
<reference evidence="12 13" key="1">
    <citation type="journal article" date="2018" name="Sci. Rep.">
        <title>Comparative genomics provides insights into the lifestyle and reveals functional heterogeneity of dark septate endophytic fungi.</title>
        <authorList>
            <person name="Knapp D.G."/>
            <person name="Nemeth J.B."/>
            <person name="Barry K."/>
            <person name="Hainaut M."/>
            <person name="Henrissat B."/>
            <person name="Johnson J."/>
            <person name="Kuo A."/>
            <person name="Lim J.H.P."/>
            <person name="Lipzen A."/>
            <person name="Nolan M."/>
            <person name="Ohm R.A."/>
            <person name="Tamas L."/>
            <person name="Grigoriev I.V."/>
            <person name="Spatafora J.W."/>
            <person name="Nagy L.G."/>
            <person name="Kovacs G.M."/>
        </authorList>
    </citation>
    <scope>NUCLEOTIDE SEQUENCE [LARGE SCALE GENOMIC DNA]</scope>
    <source>
        <strain evidence="12 13">DSE2036</strain>
    </source>
</reference>
<organism evidence="12 13">
    <name type="scientific">Periconia macrospinosa</name>
    <dbReference type="NCBI Taxonomy" id="97972"/>
    <lineage>
        <taxon>Eukaryota</taxon>
        <taxon>Fungi</taxon>
        <taxon>Dikarya</taxon>
        <taxon>Ascomycota</taxon>
        <taxon>Pezizomycotina</taxon>
        <taxon>Dothideomycetes</taxon>
        <taxon>Pleosporomycetidae</taxon>
        <taxon>Pleosporales</taxon>
        <taxon>Massarineae</taxon>
        <taxon>Periconiaceae</taxon>
        <taxon>Periconia</taxon>
    </lineage>
</organism>
<dbReference type="SUPFAM" id="SSF52279">
    <property type="entry name" value="Beta-D-glucan exohydrolase, C-terminal domain"/>
    <property type="match status" value="1"/>
</dbReference>
<dbReference type="PROSITE" id="PS00775">
    <property type="entry name" value="GLYCOSYL_HYDROL_F3"/>
    <property type="match status" value="1"/>
</dbReference>
<dbReference type="InterPro" id="IPR017853">
    <property type="entry name" value="GH"/>
</dbReference>
<dbReference type="GO" id="GO:0030245">
    <property type="term" value="P:cellulose catabolic process"/>
    <property type="evidence" value="ECO:0007669"/>
    <property type="project" value="UniProtKB-UniPathway"/>
</dbReference>
<evidence type="ECO:0000256" key="5">
    <source>
        <dbReference type="ARBA" id="ARBA00022801"/>
    </source>
</evidence>
<dbReference type="Pfam" id="PF01915">
    <property type="entry name" value="Glyco_hydro_3_C"/>
    <property type="match status" value="1"/>
</dbReference>
<evidence type="ECO:0000313" key="13">
    <source>
        <dbReference type="Proteomes" id="UP000244855"/>
    </source>
</evidence>
<gene>
    <name evidence="12" type="ORF">DM02DRAFT_595909</name>
</gene>
<dbReference type="Pfam" id="PF14310">
    <property type="entry name" value="Fn3-like"/>
    <property type="match status" value="1"/>
</dbReference>
<name>A0A2V1DLJ7_9PLEO</name>
<keyword evidence="7 10" id="KW-0119">Carbohydrate metabolism</keyword>
<dbReference type="UniPathway" id="UPA00696"/>
<comment type="pathway">
    <text evidence="2 10">Glycan metabolism; cellulose degradation.</text>
</comment>
<comment type="catalytic activity">
    <reaction evidence="1 10">
        <text>Hydrolysis of terminal, non-reducing beta-D-glucosyl residues with release of beta-D-glucose.</text>
        <dbReference type="EC" id="3.2.1.21"/>
    </reaction>
</comment>
<evidence type="ECO:0000256" key="1">
    <source>
        <dbReference type="ARBA" id="ARBA00000448"/>
    </source>
</evidence>
<dbReference type="Gene3D" id="2.60.40.10">
    <property type="entry name" value="Immunoglobulins"/>
    <property type="match status" value="1"/>
</dbReference>
<dbReference type="InterPro" id="IPR026891">
    <property type="entry name" value="Fn3-like"/>
</dbReference>
<keyword evidence="9 10" id="KW-0624">Polysaccharide degradation</keyword>
<proteinExistence type="inferred from homology"/>
<keyword evidence="13" id="KW-1185">Reference proteome</keyword>
<dbReference type="EC" id="3.2.1.21" evidence="4 10"/>
<dbReference type="AlphaFoldDB" id="A0A2V1DLJ7"/>
<evidence type="ECO:0000256" key="4">
    <source>
        <dbReference type="ARBA" id="ARBA00012744"/>
    </source>
</evidence>
<dbReference type="SUPFAM" id="SSF56988">
    <property type="entry name" value="Anthrax protective antigen"/>
    <property type="match status" value="1"/>
</dbReference>
<evidence type="ECO:0000256" key="2">
    <source>
        <dbReference type="ARBA" id="ARBA00004987"/>
    </source>
</evidence>
<dbReference type="InterPro" id="IPR050288">
    <property type="entry name" value="Cellulose_deg_GH3"/>
</dbReference>
<dbReference type="InterPro" id="IPR013783">
    <property type="entry name" value="Ig-like_fold"/>
</dbReference>
<evidence type="ECO:0000256" key="10">
    <source>
        <dbReference type="RuleBase" id="RU361161"/>
    </source>
</evidence>
<keyword evidence="6" id="KW-0325">Glycoprotein</keyword>
<comment type="similarity">
    <text evidence="3 10">Belongs to the glycosyl hydrolase 3 family.</text>
</comment>
<dbReference type="SUPFAM" id="SSF51445">
    <property type="entry name" value="(Trans)glycosidases"/>
    <property type="match status" value="1"/>
</dbReference>
<protein>
    <recommendedName>
        <fullName evidence="4 10">beta-glucosidase</fullName>
        <ecNumber evidence="4 10">3.2.1.21</ecNumber>
    </recommendedName>
</protein>
<dbReference type="InterPro" id="IPR001764">
    <property type="entry name" value="Glyco_hydro_3_N"/>
</dbReference>
<dbReference type="InterPro" id="IPR002772">
    <property type="entry name" value="Glyco_hydro_3_C"/>
</dbReference>
<dbReference type="PROSITE" id="PS51820">
    <property type="entry name" value="PA14"/>
    <property type="match status" value="1"/>
</dbReference>
<evidence type="ECO:0000256" key="3">
    <source>
        <dbReference type="ARBA" id="ARBA00005336"/>
    </source>
</evidence>
<dbReference type="PANTHER" id="PTHR42715">
    <property type="entry name" value="BETA-GLUCOSIDASE"/>
    <property type="match status" value="1"/>
</dbReference>
<dbReference type="InterPro" id="IPR019800">
    <property type="entry name" value="Glyco_hydro_3_AS"/>
</dbReference>
<evidence type="ECO:0000256" key="9">
    <source>
        <dbReference type="ARBA" id="ARBA00023326"/>
    </source>
</evidence>